<dbReference type="EMBL" id="JAZHOG010000009">
    <property type="protein sequence ID" value="MEJ8568657.1"/>
    <property type="molecule type" value="Genomic_DNA"/>
</dbReference>
<gene>
    <name evidence="1" type="ORF">V3330_13575</name>
</gene>
<evidence type="ECO:0000313" key="1">
    <source>
        <dbReference type="EMBL" id="MEJ8568657.1"/>
    </source>
</evidence>
<protein>
    <submittedName>
        <fullName evidence="1">DUF1365 domain-containing protein</fullName>
    </submittedName>
</protein>
<sequence>MHSGLYVGSVRHRRLAPHPHRFRYRMFMLYLDLAELPTVFAGSRLFSAGRRAPARFRREDHLGDPNLPLDQAVRDLVQRRTGQRPGGPIRLLTHLRYFGYVFNPVSFYYCFDAADQRVETIVAEVNNTPWGERCCYVLDPAENVGTDQLKRYLPSKRMHVSPFMPMDIDYDWRFDEPGDSLGVHMANFRAGTKLFDATLVLRRREITPGSLARVLAAFPFMTLKIIAAIHWEALRLWLKGNPVYDHPDKADPSRPAPRQSG</sequence>
<dbReference type="RefSeq" id="WP_354695981.1">
    <property type="nucleotide sequence ID" value="NZ_JAZHOG010000009.1"/>
</dbReference>
<dbReference type="Pfam" id="PF07103">
    <property type="entry name" value="DUF1365"/>
    <property type="match status" value="1"/>
</dbReference>
<dbReference type="InterPro" id="IPR010775">
    <property type="entry name" value="DUF1365"/>
</dbReference>
<name>A0AAW9REX6_9GAMM</name>
<reference evidence="1 2" key="1">
    <citation type="submission" date="2024-02" db="EMBL/GenBank/DDBJ databases">
        <title>A novel Wenzhouxiangellaceae bacterium, isolated from coastal sediments.</title>
        <authorList>
            <person name="Du Z.-J."/>
            <person name="Ye Y.-Q."/>
            <person name="Zhang X.-Y."/>
        </authorList>
    </citation>
    <scope>NUCLEOTIDE SEQUENCE [LARGE SCALE GENOMIC DNA]</scope>
    <source>
        <strain evidence="1 2">CH-27</strain>
    </source>
</reference>
<dbReference type="Proteomes" id="UP001359886">
    <property type="component" value="Unassembled WGS sequence"/>
</dbReference>
<comment type="caution">
    <text evidence="1">The sequence shown here is derived from an EMBL/GenBank/DDBJ whole genome shotgun (WGS) entry which is preliminary data.</text>
</comment>
<proteinExistence type="predicted"/>
<organism evidence="1 2">
    <name type="scientific">Elongatibacter sediminis</name>
    <dbReference type="NCBI Taxonomy" id="3119006"/>
    <lineage>
        <taxon>Bacteria</taxon>
        <taxon>Pseudomonadati</taxon>
        <taxon>Pseudomonadota</taxon>
        <taxon>Gammaproteobacteria</taxon>
        <taxon>Chromatiales</taxon>
        <taxon>Wenzhouxiangellaceae</taxon>
        <taxon>Elongatibacter</taxon>
    </lineage>
</organism>
<dbReference type="PANTHER" id="PTHR33973:SF4">
    <property type="entry name" value="OS07G0153300 PROTEIN"/>
    <property type="match status" value="1"/>
</dbReference>
<accession>A0AAW9REX6</accession>
<dbReference type="PANTHER" id="PTHR33973">
    <property type="entry name" value="OS07G0153300 PROTEIN"/>
    <property type="match status" value="1"/>
</dbReference>
<keyword evidence="2" id="KW-1185">Reference proteome</keyword>
<evidence type="ECO:0000313" key="2">
    <source>
        <dbReference type="Proteomes" id="UP001359886"/>
    </source>
</evidence>
<dbReference type="AlphaFoldDB" id="A0AAW9REX6"/>